<name>A0ABR1RQC7_9PEZI</name>
<dbReference type="SMART" id="SM00257">
    <property type="entry name" value="LysM"/>
    <property type="match status" value="2"/>
</dbReference>
<dbReference type="InterPro" id="IPR018392">
    <property type="entry name" value="LysM"/>
</dbReference>
<keyword evidence="2" id="KW-0843">Virulence</keyword>
<keyword evidence="8" id="KW-1185">Reference proteome</keyword>
<proteinExistence type="inferred from homology"/>
<organism evidence="7 8">
    <name type="scientific">Apiospora rasikravindrae</name>
    <dbReference type="NCBI Taxonomy" id="990691"/>
    <lineage>
        <taxon>Eukaryota</taxon>
        <taxon>Fungi</taxon>
        <taxon>Dikarya</taxon>
        <taxon>Ascomycota</taxon>
        <taxon>Pezizomycotina</taxon>
        <taxon>Sordariomycetes</taxon>
        <taxon>Xylariomycetidae</taxon>
        <taxon>Amphisphaeriales</taxon>
        <taxon>Apiosporaceae</taxon>
        <taxon>Apiospora</taxon>
    </lineage>
</organism>
<dbReference type="PANTHER" id="PTHR34997:SF1">
    <property type="entry name" value="PEPTIDOGLYCAN-BINDING LYSIN DOMAIN"/>
    <property type="match status" value="1"/>
</dbReference>
<evidence type="ECO:0000256" key="4">
    <source>
        <dbReference type="SAM" id="MobiDB-lite"/>
    </source>
</evidence>
<dbReference type="CDD" id="cd00118">
    <property type="entry name" value="LysM"/>
    <property type="match status" value="1"/>
</dbReference>
<feature type="region of interest" description="Disordered" evidence="4">
    <location>
        <begin position="314"/>
        <end position="346"/>
    </location>
</feature>
<dbReference type="InterPro" id="IPR036779">
    <property type="entry name" value="LysM_dom_sf"/>
</dbReference>
<dbReference type="SUPFAM" id="SSF54106">
    <property type="entry name" value="LysM domain"/>
    <property type="match status" value="2"/>
</dbReference>
<dbReference type="PROSITE" id="PS51782">
    <property type="entry name" value="LYSM"/>
    <property type="match status" value="2"/>
</dbReference>
<evidence type="ECO:0000256" key="5">
    <source>
        <dbReference type="SAM" id="SignalP"/>
    </source>
</evidence>
<accession>A0ABR1RQC7</accession>
<comment type="caution">
    <text evidence="7">The sequence shown here is derived from an EMBL/GenBank/DDBJ whole genome shotgun (WGS) entry which is preliminary data.</text>
</comment>
<keyword evidence="1" id="KW-0147">Chitin-binding</keyword>
<feature type="chain" id="PRO_5046778384" evidence="5">
    <location>
        <begin position="20"/>
        <end position="533"/>
    </location>
</feature>
<comment type="similarity">
    <text evidence="3">Belongs to the secreted LysM effector family.</text>
</comment>
<evidence type="ECO:0000256" key="2">
    <source>
        <dbReference type="ARBA" id="ARBA00023026"/>
    </source>
</evidence>
<dbReference type="EMBL" id="JAQQWK010000014">
    <property type="protein sequence ID" value="KAK8016746.1"/>
    <property type="molecule type" value="Genomic_DNA"/>
</dbReference>
<feature type="signal peptide" evidence="5">
    <location>
        <begin position="1"/>
        <end position="19"/>
    </location>
</feature>
<dbReference type="Proteomes" id="UP001444661">
    <property type="component" value="Unassembled WGS sequence"/>
</dbReference>
<feature type="region of interest" description="Disordered" evidence="4">
    <location>
        <begin position="473"/>
        <end position="533"/>
    </location>
</feature>
<evidence type="ECO:0000256" key="3">
    <source>
        <dbReference type="ARBA" id="ARBA00044955"/>
    </source>
</evidence>
<feature type="domain" description="LysM" evidence="6">
    <location>
        <begin position="281"/>
        <end position="331"/>
    </location>
</feature>
<evidence type="ECO:0000313" key="7">
    <source>
        <dbReference type="EMBL" id="KAK8016746.1"/>
    </source>
</evidence>
<dbReference type="InterPro" id="IPR052210">
    <property type="entry name" value="LysM1-like"/>
</dbReference>
<sequence>MEILWFLGVLGMLLPQTLGADPSFFFFINQTDTLFDGVSAQCNTALSSPIPECPQELLTLLGGSQFYTVQNETMMDILCRKECPPAFETYRANVEESCANDPQPRSGYPSTYWVDAVSSVQAQMCLKDSASGEYCTEFLEKTLGDASSPTALLGGYTTEQLCSECIVNLFRHQQSTAYSNYDAEMARAWAEIQGRCGLDYPTATPTLKTNVTSLGNYAPSGYATAACVGGRTHEVASGDDCVAISKANHVSTGALITMNSLRLDCTNLQLGQKLCLPAACDDYVVQSGDTCVGISKQFSVPFHQLTAWNPNAVKRNSDQPALHQPPRRPEPLHRPPGGEATFTTVPGATGTQTAIYATATAARPSPVAEGTTTKCGKYYLIQPIDDVCSNLLSGFNYCVRPTSDWNTTDTSEPVPAPTSTPPGTISECYDNLSSQMLQTWNPALKDDCSNLLLDVAYCVNGGAIASGAFAARPTSAPGDDDNTRASSPAPLRPRGPVQTRAPAGDGLGGVPVGWPGVNSPRLRAQMGLGSPGK</sequence>
<gene>
    <name evidence="7" type="ORF">PG993_014935</name>
</gene>
<protein>
    <submittedName>
        <fullName evidence="7">LysM domain protein</fullName>
    </submittedName>
</protein>
<keyword evidence="5" id="KW-0732">Signal</keyword>
<evidence type="ECO:0000313" key="8">
    <source>
        <dbReference type="Proteomes" id="UP001444661"/>
    </source>
</evidence>
<evidence type="ECO:0000259" key="6">
    <source>
        <dbReference type="PROSITE" id="PS51782"/>
    </source>
</evidence>
<reference evidence="7 8" key="1">
    <citation type="submission" date="2023-01" db="EMBL/GenBank/DDBJ databases">
        <title>Analysis of 21 Apiospora genomes using comparative genomics revels a genus with tremendous synthesis potential of carbohydrate active enzymes and secondary metabolites.</title>
        <authorList>
            <person name="Sorensen T."/>
        </authorList>
    </citation>
    <scope>NUCLEOTIDE SEQUENCE [LARGE SCALE GENOMIC DNA]</scope>
    <source>
        <strain evidence="7 8">CBS 33761</strain>
    </source>
</reference>
<evidence type="ECO:0000256" key="1">
    <source>
        <dbReference type="ARBA" id="ARBA00022669"/>
    </source>
</evidence>
<dbReference type="PANTHER" id="PTHR34997">
    <property type="entry name" value="AM15"/>
    <property type="match status" value="1"/>
</dbReference>
<dbReference type="Pfam" id="PF01476">
    <property type="entry name" value="LysM"/>
    <property type="match status" value="2"/>
</dbReference>
<feature type="domain" description="LysM" evidence="6">
    <location>
        <begin position="231"/>
        <end position="276"/>
    </location>
</feature>
<dbReference type="Gene3D" id="3.10.350.10">
    <property type="entry name" value="LysM domain"/>
    <property type="match status" value="2"/>
</dbReference>